<keyword evidence="1" id="KW-0147">Chitin-binding</keyword>
<evidence type="ECO:0000256" key="6">
    <source>
        <dbReference type="SAM" id="SignalP"/>
    </source>
</evidence>
<dbReference type="InterPro" id="IPR002557">
    <property type="entry name" value="Chitin-bd_dom"/>
</dbReference>
<feature type="chain" id="PRO_5005521865" evidence="6">
    <location>
        <begin position="21"/>
        <end position="188"/>
    </location>
</feature>
<dbReference type="SUPFAM" id="SSF57625">
    <property type="entry name" value="Invertebrate chitin-binding proteins"/>
    <property type="match status" value="2"/>
</dbReference>
<dbReference type="GO" id="GO:0008061">
    <property type="term" value="F:chitin binding"/>
    <property type="evidence" value="ECO:0007669"/>
    <property type="project" value="UniProtKB-KW"/>
</dbReference>
<dbReference type="PANTHER" id="PTHR23301:SF0">
    <property type="entry name" value="CHITIN-BINDING TYPE-2 DOMAIN-CONTAINING PROTEIN-RELATED"/>
    <property type="match status" value="1"/>
</dbReference>
<accession>A0A0K8V9V4</accession>
<organism evidence="8">
    <name type="scientific">Bactrocera latifrons</name>
    <name type="common">Malaysian fruit fly</name>
    <name type="synonym">Chaetodacus latifrons</name>
    <dbReference type="NCBI Taxonomy" id="174628"/>
    <lineage>
        <taxon>Eukaryota</taxon>
        <taxon>Metazoa</taxon>
        <taxon>Ecdysozoa</taxon>
        <taxon>Arthropoda</taxon>
        <taxon>Hexapoda</taxon>
        <taxon>Insecta</taxon>
        <taxon>Pterygota</taxon>
        <taxon>Neoptera</taxon>
        <taxon>Endopterygota</taxon>
        <taxon>Diptera</taxon>
        <taxon>Brachycera</taxon>
        <taxon>Muscomorpha</taxon>
        <taxon>Tephritoidea</taxon>
        <taxon>Tephritidae</taxon>
        <taxon>Bactrocera</taxon>
        <taxon>Bactrocera</taxon>
    </lineage>
</organism>
<evidence type="ECO:0000256" key="4">
    <source>
        <dbReference type="ARBA" id="ARBA00023157"/>
    </source>
</evidence>
<evidence type="ECO:0000313" key="8">
    <source>
        <dbReference type="EMBL" id="JAI35315.1"/>
    </source>
</evidence>
<dbReference type="EMBL" id="GDHF01016999">
    <property type="protein sequence ID" value="JAI35315.1"/>
    <property type="molecule type" value="Transcribed_RNA"/>
</dbReference>
<reference evidence="8" key="1">
    <citation type="submission" date="2015-06" db="EMBL/GenBank/DDBJ databases">
        <authorList>
            <person name="Hoefler B.C."/>
            <person name="Straight P.D."/>
        </authorList>
    </citation>
    <scope>NUCLEOTIDE SEQUENCE</scope>
</reference>
<dbReference type="InterPro" id="IPR051940">
    <property type="entry name" value="Chitin_bind-dev_reg"/>
</dbReference>
<dbReference type="Pfam" id="PF01607">
    <property type="entry name" value="CBM_14"/>
    <property type="match status" value="2"/>
</dbReference>
<dbReference type="PROSITE" id="PS50940">
    <property type="entry name" value="CHIT_BIND_II"/>
    <property type="match status" value="2"/>
</dbReference>
<keyword evidence="2 6" id="KW-0732">Signal</keyword>
<keyword evidence="5" id="KW-0325">Glycoprotein</keyword>
<evidence type="ECO:0000256" key="2">
    <source>
        <dbReference type="ARBA" id="ARBA00022729"/>
    </source>
</evidence>
<dbReference type="InterPro" id="IPR036508">
    <property type="entry name" value="Chitin-bd_dom_sf"/>
</dbReference>
<sequence length="188" mass="21315">MRTIFVKIISLMILIINTHAESFKECNNAAEGTFVAVEHNCLAYIYCLDEESFTDTCPVGTYFDAEQQQCLLDEDGSKCTAFMVQPTQAVEQQQVSTQQALTEATVTTTTTSGSLSTSTLSPRPHCKPTIDEYFPYQQRCEYYYRCTRGYLSILRCSLGYGWDFLQEKCMSLKEAQCFKALRAHVSSF</sequence>
<proteinExistence type="predicted"/>
<keyword evidence="4" id="KW-1015">Disulfide bond</keyword>
<dbReference type="PANTHER" id="PTHR23301">
    <property type="entry name" value="CHITIN BINDING PERITROPHIN-A"/>
    <property type="match status" value="1"/>
</dbReference>
<evidence type="ECO:0000256" key="1">
    <source>
        <dbReference type="ARBA" id="ARBA00022669"/>
    </source>
</evidence>
<feature type="domain" description="Chitin-binding type-2" evidence="7">
    <location>
        <begin position="123"/>
        <end position="179"/>
    </location>
</feature>
<evidence type="ECO:0000259" key="7">
    <source>
        <dbReference type="PROSITE" id="PS50940"/>
    </source>
</evidence>
<dbReference type="Gene3D" id="2.170.140.10">
    <property type="entry name" value="Chitin binding domain"/>
    <property type="match status" value="2"/>
</dbReference>
<protein>
    <submittedName>
        <fullName evidence="8">Putative chitinase 3</fullName>
    </submittedName>
</protein>
<keyword evidence="3" id="KW-0677">Repeat</keyword>
<name>A0A0K8V9V4_BACLA</name>
<gene>
    <name evidence="8" type="primary">Cht3_7</name>
    <name evidence="8" type="ORF">c0_g1_i1</name>
</gene>
<dbReference type="OrthoDB" id="7992385at2759"/>
<feature type="domain" description="Chitin-binding type-2" evidence="7">
    <location>
        <begin position="23"/>
        <end position="81"/>
    </location>
</feature>
<evidence type="ECO:0000256" key="5">
    <source>
        <dbReference type="ARBA" id="ARBA00023180"/>
    </source>
</evidence>
<evidence type="ECO:0000256" key="3">
    <source>
        <dbReference type="ARBA" id="ARBA00022737"/>
    </source>
</evidence>
<feature type="signal peptide" evidence="6">
    <location>
        <begin position="1"/>
        <end position="20"/>
    </location>
</feature>
<dbReference type="SMART" id="SM00494">
    <property type="entry name" value="ChtBD2"/>
    <property type="match status" value="2"/>
</dbReference>
<dbReference type="GO" id="GO:0005576">
    <property type="term" value="C:extracellular region"/>
    <property type="evidence" value="ECO:0007669"/>
    <property type="project" value="InterPro"/>
</dbReference>
<dbReference type="AlphaFoldDB" id="A0A0K8V9V4"/>